<name>A0A9W9T7U7_9EURO</name>
<dbReference type="RefSeq" id="XP_058310947.1">
    <property type="nucleotide sequence ID" value="XM_058451485.1"/>
</dbReference>
<evidence type="ECO:0000313" key="2">
    <source>
        <dbReference type="Proteomes" id="UP001150904"/>
    </source>
</evidence>
<dbReference type="Proteomes" id="UP001150904">
    <property type="component" value="Unassembled WGS sequence"/>
</dbReference>
<proteinExistence type="predicted"/>
<gene>
    <name evidence="1" type="ORF">N7498_004423</name>
</gene>
<dbReference type="AlphaFoldDB" id="A0A9W9T7U7"/>
<dbReference type="GeneID" id="83178786"/>
<reference evidence="1" key="1">
    <citation type="submission" date="2022-12" db="EMBL/GenBank/DDBJ databases">
        <authorList>
            <person name="Petersen C."/>
        </authorList>
    </citation>
    <scope>NUCLEOTIDE SEQUENCE</scope>
    <source>
        <strain evidence="1">IBT 15544</strain>
    </source>
</reference>
<reference evidence="1" key="2">
    <citation type="journal article" date="2023" name="IMA Fungus">
        <title>Comparative genomic study of the Penicillium genus elucidates a diverse pangenome and 15 lateral gene transfer events.</title>
        <authorList>
            <person name="Petersen C."/>
            <person name="Sorensen T."/>
            <person name="Nielsen M.R."/>
            <person name="Sondergaard T.E."/>
            <person name="Sorensen J.L."/>
            <person name="Fitzpatrick D.A."/>
            <person name="Frisvad J.C."/>
            <person name="Nielsen K.L."/>
        </authorList>
    </citation>
    <scope>NUCLEOTIDE SEQUENCE</scope>
    <source>
        <strain evidence="1">IBT 15544</strain>
    </source>
</reference>
<dbReference type="EMBL" id="JAPQKR010000008">
    <property type="protein sequence ID" value="KAJ5212777.1"/>
    <property type="molecule type" value="Genomic_DNA"/>
</dbReference>
<organism evidence="1 2">
    <name type="scientific">Penicillium cinerascens</name>
    <dbReference type="NCBI Taxonomy" id="70096"/>
    <lineage>
        <taxon>Eukaryota</taxon>
        <taxon>Fungi</taxon>
        <taxon>Dikarya</taxon>
        <taxon>Ascomycota</taxon>
        <taxon>Pezizomycotina</taxon>
        <taxon>Eurotiomycetes</taxon>
        <taxon>Eurotiomycetidae</taxon>
        <taxon>Eurotiales</taxon>
        <taxon>Aspergillaceae</taxon>
        <taxon>Penicillium</taxon>
    </lineage>
</organism>
<accession>A0A9W9T7U7</accession>
<protein>
    <submittedName>
        <fullName evidence="1">Uncharacterized protein</fullName>
    </submittedName>
</protein>
<keyword evidence="2" id="KW-1185">Reference proteome</keyword>
<comment type="caution">
    <text evidence="1">The sequence shown here is derived from an EMBL/GenBank/DDBJ whole genome shotgun (WGS) entry which is preliminary data.</text>
</comment>
<evidence type="ECO:0000313" key="1">
    <source>
        <dbReference type="EMBL" id="KAJ5212777.1"/>
    </source>
</evidence>
<sequence>MADLAVLDPALFKDNNLESAEVSEMAFACLRTQIFSLAECDRIMLGPDESDDNTESPMTAQKFIECYSRINVYKTHGFSSQWDAYSW</sequence>